<gene>
    <name evidence="3" type="ORF">MNBD_GAMMA16-1439</name>
</gene>
<dbReference type="Gene3D" id="1.10.238.10">
    <property type="entry name" value="EF-hand"/>
    <property type="match status" value="1"/>
</dbReference>
<dbReference type="CDD" id="cd00051">
    <property type="entry name" value="EFh"/>
    <property type="match status" value="1"/>
</dbReference>
<dbReference type="InterPro" id="IPR011992">
    <property type="entry name" value="EF-hand-dom_pair"/>
</dbReference>
<reference evidence="3" key="1">
    <citation type="submission" date="2018-06" db="EMBL/GenBank/DDBJ databases">
        <authorList>
            <person name="Zhirakovskaya E."/>
        </authorList>
    </citation>
    <scope>NUCLEOTIDE SEQUENCE</scope>
</reference>
<dbReference type="GO" id="GO:0005509">
    <property type="term" value="F:calcium ion binding"/>
    <property type="evidence" value="ECO:0007669"/>
    <property type="project" value="InterPro"/>
</dbReference>
<protein>
    <recommendedName>
        <fullName evidence="2">EF-hand domain-containing protein</fullName>
    </recommendedName>
</protein>
<evidence type="ECO:0000313" key="3">
    <source>
        <dbReference type="EMBL" id="VAW87601.1"/>
    </source>
</evidence>
<dbReference type="PROSITE" id="PS50222">
    <property type="entry name" value="EF_HAND_2"/>
    <property type="match status" value="1"/>
</dbReference>
<dbReference type="InterPro" id="IPR002048">
    <property type="entry name" value="EF_hand_dom"/>
</dbReference>
<accession>A0A3B0Z7T6</accession>
<dbReference type="Pfam" id="PF13202">
    <property type="entry name" value="EF-hand_5"/>
    <property type="match status" value="2"/>
</dbReference>
<evidence type="ECO:0000256" key="1">
    <source>
        <dbReference type="SAM" id="MobiDB-lite"/>
    </source>
</evidence>
<dbReference type="AlphaFoldDB" id="A0A3B0Z7T6"/>
<proteinExistence type="predicted"/>
<dbReference type="EMBL" id="UOFO01000127">
    <property type="protein sequence ID" value="VAW87601.1"/>
    <property type="molecule type" value="Genomic_DNA"/>
</dbReference>
<name>A0A3B0Z7T6_9ZZZZ</name>
<dbReference type="PROSITE" id="PS00018">
    <property type="entry name" value="EF_HAND_1"/>
    <property type="match status" value="1"/>
</dbReference>
<sequence length="82" mass="8446">MKIKIILAMVLGFAVSGYSFAADPAASIDEQFTALDADQSGSLSPEEVRNLQGIGDKFSELDTDGSGTLQPSELAAAMAPAP</sequence>
<dbReference type="SUPFAM" id="SSF47473">
    <property type="entry name" value="EF-hand"/>
    <property type="match status" value="1"/>
</dbReference>
<dbReference type="InterPro" id="IPR018247">
    <property type="entry name" value="EF_Hand_1_Ca_BS"/>
</dbReference>
<organism evidence="3">
    <name type="scientific">hydrothermal vent metagenome</name>
    <dbReference type="NCBI Taxonomy" id="652676"/>
    <lineage>
        <taxon>unclassified sequences</taxon>
        <taxon>metagenomes</taxon>
        <taxon>ecological metagenomes</taxon>
    </lineage>
</organism>
<evidence type="ECO:0000259" key="2">
    <source>
        <dbReference type="PROSITE" id="PS50222"/>
    </source>
</evidence>
<feature type="domain" description="EF-hand" evidence="2">
    <location>
        <begin position="49"/>
        <end position="82"/>
    </location>
</feature>
<feature type="region of interest" description="Disordered" evidence="1">
    <location>
        <begin position="63"/>
        <end position="82"/>
    </location>
</feature>